<organism evidence="2 3">
    <name type="scientific">Hydrocarboniphaga effusa AP103</name>
    <dbReference type="NCBI Taxonomy" id="1172194"/>
    <lineage>
        <taxon>Bacteria</taxon>
        <taxon>Pseudomonadati</taxon>
        <taxon>Pseudomonadota</taxon>
        <taxon>Gammaproteobacteria</taxon>
        <taxon>Nevskiales</taxon>
        <taxon>Nevskiaceae</taxon>
        <taxon>Hydrocarboniphaga</taxon>
    </lineage>
</organism>
<keyword evidence="1" id="KW-1133">Transmembrane helix</keyword>
<evidence type="ECO:0000313" key="2">
    <source>
        <dbReference type="EMBL" id="EIT68755.1"/>
    </source>
</evidence>
<name>I8T490_9GAMM</name>
<accession>I8T490</accession>
<evidence type="ECO:0000256" key="1">
    <source>
        <dbReference type="SAM" id="Phobius"/>
    </source>
</evidence>
<dbReference type="Proteomes" id="UP000003704">
    <property type="component" value="Unassembled WGS sequence"/>
</dbReference>
<feature type="transmembrane region" description="Helical" evidence="1">
    <location>
        <begin position="12"/>
        <end position="33"/>
    </location>
</feature>
<sequence length="39" mass="4243">MPRLRNGGQDEALAIGFSVLIIGILISEFLAGLRPDEIF</sequence>
<keyword evidence="3" id="KW-1185">Reference proteome</keyword>
<keyword evidence="1" id="KW-0812">Transmembrane</keyword>
<proteinExistence type="predicted"/>
<keyword evidence="1" id="KW-0472">Membrane</keyword>
<comment type="caution">
    <text evidence="2">The sequence shown here is derived from an EMBL/GenBank/DDBJ whole genome shotgun (WGS) entry which is preliminary data.</text>
</comment>
<protein>
    <submittedName>
        <fullName evidence="2">Uncharacterized protein</fullName>
    </submittedName>
</protein>
<reference evidence="2 3" key="1">
    <citation type="journal article" date="2012" name="J. Bacteriol.">
        <title>Genome Sequence of n-Alkane-Degrading Hydrocarboniphaga effusa Strain AP103T (ATCC BAA-332T).</title>
        <authorList>
            <person name="Chang H.K."/>
            <person name="Zylstra G.J."/>
            <person name="Chae J.C."/>
        </authorList>
    </citation>
    <scope>NUCLEOTIDE SEQUENCE [LARGE SCALE GENOMIC DNA]</scope>
    <source>
        <strain evidence="2 3">AP103</strain>
    </source>
</reference>
<gene>
    <name evidence="2" type="ORF">WQQ_39500</name>
</gene>
<dbReference type="AlphaFoldDB" id="I8T490"/>
<dbReference type="EMBL" id="AKGD01000003">
    <property type="protein sequence ID" value="EIT68755.1"/>
    <property type="molecule type" value="Genomic_DNA"/>
</dbReference>
<evidence type="ECO:0000313" key="3">
    <source>
        <dbReference type="Proteomes" id="UP000003704"/>
    </source>
</evidence>